<evidence type="ECO:0000313" key="2">
    <source>
        <dbReference type="Proteomes" id="UP000001568"/>
    </source>
</evidence>
<dbReference type="PANTHER" id="PTHR45458">
    <property type="entry name" value="SHORT-CHAIN DEHYDROGENASE/REDUCTASE SDR"/>
    <property type="match status" value="1"/>
</dbReference>
<dbReference type="OMA" id="RMYTTSS"/>
<dbReference type="PRINTS" id="PR00081">
    <property type="entry name" value="GDHRDH"/>
</dbReference>
<protein>
    <recommendedName>
        <fullName evidence="3">SDR family NAD(P)-dependent oxidoreductase</fullName>
    </recommendedName>
</protein>
<evidence type="ECO:0000313" key="1">
    <source>
        <dbReference type="EMBL" id="ABO97345.1"/>
    </source>
</evidence>
<dbReference type="RefSeq" id="XP_001419052.1">
    <property type="nucleotide sequence ID" value="XM_001419015.1"/>
</dbReference>
<dbReference type="SUPFAM" id="SSF51735">
    <property type="entry name" value="NAD(P)-binding Rossmann-fold domains"/>
    <property type="match status" value="1"/>
</dbReference>
<organism evidence="1 2">
    <name type="scientific">Ostreococcus lucimarinus (strain CCE9901)</name>
    <dbReference type="NCBI Taxonomy" id="436017"/>
    <lineage>
        <taxon>Eukaryota</taxon>
        <taxon>Viridiplantae</taxon>
        <taxon>Chlorophyta</taxon>
        <taxon>Mamiellophyceae</taxon>
        <taxon>Mamiellales</taxon>
        <taxon>Bathycoccaceae</taxon>
        <taxon>Ostreococcus</taxon>
    </lineage>
</organism>
<dbReference type="GO" id="GO:0016616">
    <property type="term" value="F:oxidoreductase activity, acting on the CH-OH group of donors, NAD or NADP as acceptor"/>
    <property type="evidence" value="ECO:0007669"/>
    <property type="project" value="TreeGrafter"/>
</dbReference>
<dbReference type="GeneID" id="5003384"/>
<keyword evidence="2" id="KW-1185">Reference proteome</keyword>
<dbReference type="KEGG" id="olu:OSTLU_10348"/>
<dbReference type="InterPro" id="IPR052184">
    <property type="entry name" value="SDR_enzymes"/>
</dbReference>
<accession>A4S0X1</accession>
<dbReference type="AlphaFoldDB" id="A4S0X1"/>
<dbReference type="HOGENOM" id="CLU_010194_9_1_1"/>
<dbReference type="OrthoDB" id="5296at2759"/>
<dbReference type="eggNOG" id="KOG1611">
    <property type="taxonomic scope" value="Eukaryota"/>
</dbReference>
<dbReference type="InterPro" id="IPR002347">
    <property type="entry name" value="SDR_fam"/>
</dbReference>
<evidence type="ECO:0008006" key="3">
    <source>
        <dbReference type="Google" id="ProtNLM"/>
    </source>
</evidence>
<reference evidence="1 2" key="1">
    <citation type="journal article" date="2007" name="Proc. Natl. Acad. Sci. U.S.A.">
        <title>The tiny eukaryote Ostreococcus provides genomic insights into the paradox of plankton speciation.</title>
        <authorList>
            <person name="Palenik B."/>
            <person name="Grimwood J."/>
            <person name="Aerts A."/>
            <person name="Rouze P."/>
            <person name="Salamov A."/>
            <person name="Putnam N."/>
            <person name="Dupont C."/>
            <person name="Jorgensen R."/>
            <person name="Derelle E."/>
            <person name="Rombauts S."/>
            <person name="Zhou K."/>
            <person name="Otillar R."/>
            <person name="Merchant S.S."/>
            <person name="Podell S."/>
            <person name="Gaasterland T."/>
            <person name="Napoli C."/>
            <person name="Gendler K."/>
            <person name="Manuell A."/>
            <person name="Tai V."/>
            <person name="Vallon O."/>
            <person name="Piganeau G."/>
            <person name="Jancek S."/>
            <person name="Heijde M."/>
            <person name="Jabbari K."/>
            <person name="Bowler C."/>
            <person name="Lohr M."/>
            <person name="Robbens S."/>
            <person name="Werner G."/>
            <person name="Dubchak I."/>
            <person name="Pazour G.J."/>
            <person name="Ren Q."/>
            <person name="Paulsen I."/>
            <person name="Delwiche C."/>
            <person name="Schmutz J."/>
            <person name="Rokhsar D."/>
            <person name="Van de Peer Y."/>
            <person name="Moreau H."/>
            <person name="Grigoriev I.V."/>
        </authorList>
    </citation>
    <scope>NUCLEOTIDE SEQUENCE [LARGE SCALE GENOMIC DNA]</scope>
    <source>
        <strain evidence="1 2">CCE9901</strain>
    </source>
</reference>
<sequence length="193" mass="20482">LAGKRVLVTGANRGVGLALCEELTRRGAEVVATCRRTSEALMALKPKEVIEDVDVTDAASCERMAKAVGGTLDIVVNNAGYFYEPVEKVTDGSMAFDEELKMIDICAVGPLRVSNALYNAGKITKGGKIAMVTSQGGSVTWREVQNPSGGDYGHHMSKAAANMGAKLLAQELKHEGIMVQVLHPGFNKTDMTA</sequence>
<name>A4S0X1_OSTLU</name>
<dbReference type="Proteomes" id="UP000001568">
    <property type="component" value="Chromosome 8"/>
</dbReference>
<feature type="non-terminal residue" evidence="1">
    <location>
        <position position="1"/>
    </location>
</feature>
<dbReference type="PANTHER" id="PTHR45458:SF1">
    <property type="entry name" value="SHORT CHAIN DEHYDROGENASE"/>
    <property type="match status" value="1"/>
</dbReference>
<dbReference type="InterPro" id="IPR036291">
    <property type="entry name" value="NAD(P)-bd_dom_sf"/>
</dbReference>
<feature type="non-terminal residue" evidence="1">
    <location>
        <position position="193"/>
    </location>
</feature>
<proteinExistence type="predicted"/>
<dbReference type="EMBL" id="CP000588">
    <property type="protein sequence ID" value="ABO97345.1"/>
    <property type="molecule type" value="Genomic_DNA"/>
</dbReference>
<gene>
    <name evidence="1" type="ORF">OSTLU_10348</name>
</gene>
<dbReference type="Pfam" id="PF00106">
    <property type="entry name" value="adh_short"/>
    <property type="match status" value="1"/>
</dbReference>
<dbReference type="Gene3D" id="3.40.50.720">
    <property type="entry name" value="NAD(P)-binding Rossmann-like Domain"/>
    <property type="match status" value="1"/>
</dbReference>